<evidence type="ECO:0000313" key="5">
    <source>
        <dbReference type="Proteomes" id="UP001190926"/>
    </source>
</evidence>
<comment type="similarity">
    <text evidence="1">Belongs to the plant acyltransferase family.</text>
</comment>
<evidence type="ECO:0000256" key="2">
    <source>
        <dbReference type="ARBA" id="ARBA00022679"/>
    </source>
</evidence>
<accession>A0AAD4IN53</accession>
<keyword evidence="5" id="KW-1185">Reference proteome</keyword>
<dbReference type="Proteomes" id="UP001190926">
    <property type="component" value="Unassembled WGS sequence"/>
</dbReference>
<dbReference type="EMBL" id="SDAM02029598">
    <property type="protein sequence ID" value="KAH6755601.1"/>
    <property type="molecule type" value="Genomic_DNA"/>
</dbReference>
<comment type="caution">
    <text evidence="4">The sequence shown here is derived from an EMBL/GenBank/DDBJ whole genome shotgun (WGS) entry which is preliminary data.</text>
</comment>
<protein>
    <submittedName>
        <fullName evidence="4">Uncharacterized protein</fullName>
    </submittedName>
</protein>
<dbReference type="InterPro" id="IPR023213">
    <property type="entry name" value="CAT-like_dom_sf"/>
</dbReference>
<organism evidence="4 5">
    <name type="scientific">Perilla frutescens var. hirtella</name>
    <name type="common">Perilla citriodora</name>
    <name type="synonym">Perilla setoyensis</name>
    <dbReference type="NCBI Taxonomy" id="608512"/>
    <lineage>
        <taxon>Eukaryota</taxon>
        <taxon>Viridiplantae</taxon>
        <taxon>Streptophyta</taxon>
        <taxon>Embryophyta</taxon>
        <taxon>Tracheophyta</taxon>
        <taxon>Spermatophyta</taxon>
        <taxon>Magnoliopsida</taxon>
        <taxon>eudicotyledons</taxon>
        <taxon>Gunneridae</taxon>
        <taxon>Pentapetalae</taxon>
        <taxon>asterids</taxon>
        <taxon>lamiids</taxon>
        <taxon>Lamiales</taxon>
        <taxon>Lamiaceae</taxon>
        <taxon>Nepetoideae</taxon>
        <taxon>Elsholtzieae</taxon>
        <taxon>Perilla</taxon>
    </lineage>
</organism>
<proteinExistence type="inferred from homology"/>
<reference evidence="4 5" key="1">
    <citation type="journal article" date="2021" name="Nat. Commun.">
        <title>Incipient diploidization of the medicinal plant Perilla within 10,000 years.</title>
        <authorList>
            <person name="Zhang Y."/>
            <person name="Shen Q."/>
            <person name="Leng L."/>
            <person name="Zhang D."/>
            <person name="Chen S."/>
            <person name="Shi Y."/>
            <person name="Ning Z."/>
            <person name="Chen S."/>
        </authorList>
    </citation>
    <scope>NUCLEOTIDE SEQUENCE [LARGE SCALE GENOMIC DNA]</scope>
    <source>
        <strain evidence="5">cv. PC099</strain>
    </source>
</reference>
<dbReference type="PANTHER" id="PTHR31623">
    <property type="entry name" value="F21J9.9"/>
    <property type="match status" value="1"/>
</dbReference>
<keyword evidence="2" id="KW-0808">Transferase</keyword>
<name>A0AAD4IN53_PERFH</name>
<dbReference type="AlphaFoldDB" id="A0AAD4IN53"/>
<keyword evidence="3" id="KW-0012">Acyltransferase</keyword>
<sequence>MKISALCTELIKPSSLTPPQLREFKLSFIDERIPPSYIPLILYYTFNKHNNITQSQMSHLLKTSLSQALAQFYPLAGRMKGQISVDCTDDGVSYIEARVDGNVLDIVKSPDPQILDKLIPFITNGYVSNSQEQLAVQITSFNCGGIAVGICISHRIADACTLSSFIKCWAAVARRDRNNAVAPVFNSAALFPPRNTPDFTPNPMSPSVRPHAQNLETRRFVFTSSAIDAMKLEVAGNSTIIIIEPTRVEIVTAFIWNRCMAAKGVERSVAYHSLNLRGKAPALSERSFGNLFQMVKAESAGETSWIQLVGKLRAAFEKFDDQCVMKLLGEKGFELAKENFMEISRLLVEGDVEVFRFSSYCRFAVYEADFGWGRPVWVSNSSYRNKNCVFLFDSADRSGGIEAWIVITDQEIKRLQQDSEFLRFASAG</sequence>
<dbReference type="Pfam" id="PF02458">
    <property type="entry name" value="Transferase"/>
    <property type="match status" value="1"/>
</dbReference>
<dbReference type="Gene3D" id="3.30.559.10">
    <property type="entry name" value="Chloramphenicol acetyltransferase-like domain"/>
    <property type="match status" value="2"/>
</dbReference>
<evidence type="ECO:0000256" key="1">
    <source>
        <dbReference type="ARBA" id="ARBA00009861"/>
    </source>
</evidence>
<dbReference type="GO" id="GO:0016746">
    <property type="term" value="F:acyltransferase activity"/>
    <property type="evidence" value="ECO:0007669"/>
    <property type="project" value="UniProtKB-KW"/>
</dbReference>
<evidence type="ECO:0000313" key="4">
    <source>
        <dbReference type="EMBL" id="KAH6755601.1"/>
    </source>
</evidence>
<gene>
    <name evidence="4" type="ORF">C2S53_011168</name>
</gene>
<evidence type="ECO:0000256" key="3">
    <source>
        <dbReference type="ARBA" id="ARBA00023315"/>
    </source>
</evidence>
<dbReference type="PANTHER" id="PTHR31623:SF105">
    <property type="entry name" value="VINORINE SYNTHASE-LIKE"/>
    <property type="match status" value="1"/>
</dbReference>